<reference evidence="2 3" key="1">
    <citation type="submission" date="2016-02" db="EMBL/GenBank/DDBJ databases">
        <title>Genome sequence of Clostridium thermobutyricum DSM 4928.</title>
        <authorList>
            <person name="Poehlein A."/>
            <person name="Daniel R."/>
        </authorList>
    </citation>
    <scope>NUCLEOTIDE SEQUENCE [LARGE SCALE GENOMIC DNA]</scope>
    <source>
        <strain evidence="2 3">DSM 4928</strain>
    </source>
</reference>
<accession>A0A1V4SV94</accession>
<organism evidence="2 3">
    <name type="scientific">Clostridium thermobutyricum DSM 4928</name>
    <dbReference type="NCBI Taxonomy" id="1121339"/>
    <lineage>
        <taxon>Bacteria</taxon>
        <taxon>Bacillati</taxon>
        <taxon>Bacillota</taxon>
        <taxon>Clostridia</taxon>
        <taxon>Eubacteriales</taxon>
        <taxon>Clostridiaceae</taxon>
        <taxon>Clostridium</taxon>
    </lineage>
</organism>
<dbReference type="AlphaFoldDB" id="A0A1V4SV94"/>
<comment type="caution">
    <text evidence="2">The sequence shown here is derived from an EMBL/GenBank/DDBJ whole genome shotgun (WGS) entry which is preliminary data.</text>
</comment>
<evidence type="ECO:0000313" key="3">
    <source>
        <dbReference type="Proteomes" id="UP000191448"/>
    </source>
</evidence>
<proteinExistence type="predicted"/>
<sequence>MKKYEVEKLEKKLENFYKKDRIISSYEKEIERLSRDINNIEKRIKECDFNIPVTYGSSSFSERVQSSNSGESNAEKELMKLILRLENKKIEKNKEIERIRDIINSIEEDSFKIRRNLYSLKLDYINLIELKYKYGKSNRAIAIETHMSESTISRKIKTILKEVKSWQLTFMYKNTINEIEIIKNI</sequence>
<dbReference type="Proteomes" id="UP000191448">
    <property type="component" value="Unassembled WGS sequence"/>
</dbReference>
<feature type="coiled-coil region" evidence="1">
    <location>
        <begin position="23"/>
        <end position="109"/>
    </location>
</feature>
<protein>
    <submittedName>
        <fullName evidence="2">Uncharacterized protein</fullName>
    </submittedName>
</protein>
<dbReference type="EMBL" id="LTAY01000037">
    <property type="protein sequence ID" value="OPX47915.1"/>
    <property type="molecule type" value="Genomic_DNA"/>
</dbReference>
<evidence type="ECO:0000313" key="2">
    <source>
        <dbReference type="EMBL" id="OPX47915.1"/>
    </source>
</evidence>
<evidence type="ECO:0000256" key="1">
    <source>
        <dbReference type="SAM" id="Coils"/>
    </source>
</evidence>
<dbReference type="OrthoDB" id="1935035at2"/>
<dbReference type="RefSeq" id="WP_080022686.1">
    <property type="nucleotide sequence ID" value="NZ_LTAY01000037.1"/>
</dbReference>
<keyword evidence="1" id="KW-0175">Coiled coil</keyword>
<name>A0A1V4SV94_9CLOT</name>
<gene>
    <name evidence="2" type="ORF">CLTHE_14860</name>
</gene>